<dbReference type="PANTHER" id="PTHR24305:SF166">
    <property type="entry name" value="CYTOCHROME P450 12A4, MITOCHONDRIAL-RELATED"/>
    <property type="match status" value="1"/>
</dbReference>
<dbReference type="GO" id="GO:0016705">
    <property type="term" value="F:oxidoreductase activity, acting on paired donors, with incorporation or reduction of molecular oxygen"/>
    <property type="evidence" value="ECO:0007669"/>
    <property type="project" value="InterPro"/>
</dbReference>
<dbReference type="PRINTS" id="PR00463">
    <property type="entry name" value="EP450I"/>
</dbReference>
<feature type="transmembrane region" description="Helical" evidence="13">
    <location>
        <begin position="12"/>
        <end position="31"/>
    </location>
</feature>
<evidence type="ECO:0000256" key="13">
    <source>
        <dbReference type="SAM" id="Phobius"/>
    </source>
</evidence>
<evidence type="ECO:0000256" key="11">
    <source>
        <dbReference type="ARBA" id="ARBA00023033"/>
    </source>
</evidence>
<dbReference type="AlphaFoldDB" id="A0A1Q3EIH8"/>
<keyword evidence="9" id="KW-0560">Oxidoreductase</keyword>
<keyword evidence="8 13" id="KW-1133">Transmembrane helix</keyword>
<dbReference type="GO" id="GO:0016020">
    <property type="term" value="C:membrane"/>
    <property type="evidence" value="ECO:0007669"/>
    <property type="project" value="UniProtKB-SubCell"/>
</dbReference>
<evidence type="ECO:0000313" key="15">
    <source>
        <dbReference type="Proteomes" id="UP000188533"/>
    </source>
</evidence>
<comment type="subcellular location">
    <subcellularLocation>
        <location evidence="2">Membrane</location>
    </subcellularLocation>
</comment>
<evidence type="ECO:0000256" key="6">
    <source>
        <dbReference type="ARBA" id="ARBA00022692"/>
    </source>
</evidence>
<evidence type="ECO:0000256" key="9">
    <source>
        <dbReference type="ARBA" id="ARBA00023002"/>
    </source>
</evidence>
<evidence type="ECO:0000313" key="14">
    <source>
        <dbReference type="EMBL" id="GAW06986.1"/>
    </source>
</evidence>
<keyword evidence="15" id="KW-1185">Reference proteome</keyword>
<keyword evidence="12 13" id="KW-0472">Membrane</keyword>
<evidence type="ECO:0000256" key="3">
    <source>
        <dbReference type="ARBA" id="ARBA00004721"/>
    </source>
</evidence>
<comment type="similarity">
    <text evidence="4">Belongs to the cytochrome P450 family.</text>
</comment>
<reference evidence="14 15" key="2">
    <citation type="submission" date="2017-02" db="EMBL/GenBank/DDBJ databases">
        <title>A genome survey and senescence transcriptome analysis in Lentinula edodes.</title>
        <authorList>
            <person name="Sakamoto Y."/>
            <person name="Nakade K."/>
            <person name="Sato S."/>
            <person name="Yoshida Y."/>
            <person name="Miyazaki K."/>
            <person name="Natsume S."/>
            <person name="Konno N."/>
        </authorList>
    </citation>
    <scope>NUCLEOTIDE SEQUENCE [LARGE SCALE GENOMIC DNA]</scope>
    <source>
        <strain evidence="14 15">NBRC 111202</strain>
    </source>
</reference>
<dbReference type="SUPFAM" id="SSF48264">
    <property type="entry name" value="Cytochrome P450"/>
    <property type="match status" value="2"/>
</dbReference>
<dbReference type="Pfam" id="PF00067">
    <property type="entry name" value="p450"/>
    <property type="match status" value="2"/>
</dbReference>
<comment type="pathway">
    <text evidence="3">Secondary metabolite biosynthesis; terpenoid biosynthesis.</text>
</comment>
<organism evidence="14 15">
    <name type="scientific">Lentinula edodes</name>
    <name type="common">Shiitake mushroom</name>
    <name type="synonym">Lentinus edodes</name>
    <dbReference type="NCBI Taxonomy" id="5353"/>
    <lineage>
        <taxon>Eukaryota</taxon>
        <taxon>Fungi</taxon>
        <taxon>Dikarya</taxon>
        <taxon>Basidiomycota</taxon>
        <taxon>Agaricomycotina</taxon>
        <taxon>Agaricomycetes</taxon>
        <taxon>Agaricomycetidae</taxon>
        <taxon>Agaricales</taxon>
        <taxon>Marasmiineae</taxon>
        <taxon>Omphalotaceae</taxon>
        <taxon>Lentinula</taxon>
    </lineage>
</organism>
<dbReference type="PANTHER" id="PTHR24305">
    <property type="entry name" value="CYTOCHROME P450"/>
    <property type="match status" value="1"/>
</dbReference>
<evidence type="ECO:0000256" key="12">
    <source>
        <dbReference type="ARBA" id="ARBA00023136"/>
    </source>
</evidence>
<sequence>MIITEYLDPQFISVVLALLILARFLLTLTHLSGIEKVPGPNYPSWLTGNFKQVFNPSAWGFHEFLAKKYGSIVRLQGPYGTKALYIFDAKAMHTVLVKVRQSDDFISEIGLGNVPHVNQDQDVFEENEGFIQSNLLIFGDGLLGALGDRHRKQRKMLNPVFSAAHMREMTPTFFDVTHKLERALKDRLQKGPSIQEVDILSWMGRTALEIIGQAGLGYSFDPLTDEESSHPYSKMIKELLPTLMRVQFWRLNVLPYVSWIGTAKFRRFVVNLLPWKDLHHLRDMVDYMHNVAEEIYENKRRAFEMGDEAVDQQIGRGKDLISILMRENMKASTEDRLQDIEVIGQVIFKTNALFYSLRTLIFAAMDTTSSAMSRLLHILSKHPDVQDRLRRELLEIKRQKNGQDLSYDELNSLPYLDAICRETLRLYSPASSIVRVARQDAVIHLHKPIHDSNGIEMHEVAVPRGTTIFVSIFNANRNPDLWDAGEWRPERWLAPLPESLINARIPGVYSHLMTFIGGGRSCIGFKFSQLEMKVVISILVESFKFSPSDKEAEVFWQMNGATAPVVGKDNHPRLPINITSLYLGKKYKPLDNIPGPVSPSWITGNFKQVFNPGAWAFHELIAEKYGGMARLHGPWGTKSLYIFDSKAMHTVLVKDQDVFEESDGFLESNLLIFGNGLIGTLGHQHRQQRKMLNPVFSAAHMREMIPTFFQVGHQLESALKKRLQSGPPTQEVDILSWMGRTALEIIGQAGLGYSFDPLTDDESFHPYSKAIKDLFPTLMRVQFWRMNVLQYVSRIGSASFRRFVVNLLPWEDLHHIRDMVDYMHRTAEEIYESKKRAFEMGDEVVSQQIGRGNDLISVLMRENLKASTEDRLQDSEVMNTLIFGAMDTTSSAMARLLHLLSKHPEAQDRLRQELVEAKRQKEGEDLTYNELTELPYLDAICRETLRLYAPASNVIRFARRDGVIPLHKPILGLDGTEMHEVAVPRGTTVFVSIFNANRNPDLWGKDADEWKPERWLSPLPEPLVEARIPGVYSHLMTFIGGGRSCIGFKFSQLEMKVVISILVETFKFSPSDKDSEIFWQMNGVTAPVVGKDKHPQLPMNISLVN</sequence>
<keyword evidence="6 13" id="KW-0812">Transmembrane</keyword>
<name>A0A1Q3EIH8_LENED</name>
<reference evidence="14 15" key="1">
    <citation type="submission" date="2016-08" db="EMBL/GenBank/DDBJ databases">
        <authorList>
            <consortium name="Lentinula edodes genome sequencing consortium"/>
            <person name="Sakamoto Y."/>
            <person name="Nakade K."/>
            <person name="Sato S."/>
            <person name="Yoshida Y."/>
            <person name="Miyazaki K."/>
            <person name="Natsume S."/>
            <person name="Konno N."/>
        </authorList>
    </citation>
    <scope>NUCLEOTIDE SEQUENCE [LARGE SCALE GENOMIC DNA]</scope>
    <source>
        <strain evidence="14 15">NBRC 111202</strain>
    </source>
</reference>
<evidence type="ECO:0000256" key="5">
    <source>
        <dbReference type="ARBA" id="ARBA00022617"/>
    </source>
</evidence>
<comment type="caution">
    <text evidence="14">The sequence shown here is derived from an EMBL/GenBank/DDBJ whole genome shotgun (WGS) entry which is preliminary data.</text>
</comment>
<dbReference type="Gene3D" id="1.10.630.10">
    <property type="entry name" value="Cytochrome P450"/>
    <property type="match status" value="2"/>
</dbReference>
<dbReference type="PRINTS" id="PR00385">
    <property type="entry name" value="P450"/>
</dbReference>
<comment type="cofactor">
    <cofactor evidence="1">
        <name>heme</name>
        <dbReference type="ChEBI" id="CHEBI:30413"/>
    </cofactor>
</comment>
<dbReference type="GO" id="GO:0005506">
    <property type="term" value="F:iron ion binding"/>
    <property type="evidence" value="ECO:0007669"/>
    <property type="project" value="InterPro"/>
</dbReference>
<evidence type="ECO:0000256" key="2">
    <source>
        <dbReference type="ARBA" id="ARBA00004370"/>
    </source>
</evidence>
<evidence type="ECO:0000256" key="1">
    <source>
        <dbReference type="ARBA" id="ARBA00001971"/>
    </source>
</evidence>
<dbReference type="GO" id="GO:0004497">
    <property type="term" value="F:monooxygenase activity"/>
    <property type="evidence" value="ECO:0007669"/>
    <property type="project" value="UniProtKB-KW"/>
</dbReference>
<proteinExistence type="inferred from homology"/>
<evidence type="ECO:0000256" key="10">
    <source>
        <dbReference type="ARBA" id="ARBA00023004"/>
    </source>
</evidence>
<dbReference type="GO" id="GO:0020037">
    <property type="term" value="F:heme binding"/>
    <property type="evidence" value="ECO:0007669"/>
    <property type="project" value="InterPro"/>
</dbReference>
<evidence type="ECO:0000256" key="8">
    <source>
        <dbReference type="ARBA" id="ARBA00022989"/>
    </source>
</evidence>
<dbReference type="InterPro" id="IPR036396">
    <property type="entry name" value="Cyt_P450_sf"/>
</dbReference>
<evidence type="ECO:0000256" key="7">
    <source>
        <dbReference type="ARBA" id="ARBA00022723"/>
    </source>
</evidence>
<keyword evidence="11" id="KW-0503">Monooxygenase</keyword>
<keyword evidence="10" id="KW-0408">Iron</keyword>
<dbReference type="CDD" id="cd11069">
    <property type="entry name" value="CYP_FUM15-like"/>
    <property type="match status" value="2"/>
</dbReference>
<dbReference type="InterPro" id="IPR001128">
    <property type="entry name" value="Cyt_P450"/>
</dbReference>
<protein>
    <submittedName>
        <fullName evidence="14">Cytochrome p450</fullName>
    </submittedName>
</protein>
<dbReference type="InterPro" id="IPR002401">
    <property type="entry name" value="Cyt_P450_E_grp-I"/>
</dbReference>
<evidence type="ECO:0000256" key="4">
    <source>
        <dbReference type="ARBA" id="ARBA00010617"/>
    </source>
</evidence>
<keyword evidence="5" id="KW-0349">Heme</keyword>
<dbReference type="InterPro" id="IPR050121">
    <property type="entry name" value="Cytochrome_P450_monoxygenase"/>
</dbReference>
<accession>A0A1Q3EIH8</accession>
<dbReference type="EMBL" id="BDGU01000373">
    <property type="protein sequence ID" value="GAW06986.1"/>
    <property type="molecule type" value="Genomic_DNA"/>
</dbReference>
<gene>
    <name evidence="14" type="ORF">LENED_008945</name>
</gene>
<keyword evidence="7" id="KW-0479">Metal-binding</keyword>
<dbReference type="STRING" id="5353.A0A1Q3EIH8"/>
<dbReference type="Proteomes" id="UP000188533">
    <property type="component" value="Unassembled WGS sequence"/>
</dbReference>